<reference evidence="2 3" key="1">
    <citation type="submission" date="2018-11" db="EMBL/GenBank/DDBJ databases">
        <authorList>
            <consortium name="Pathogen Informatics"/>
        </authorList>
    </citation>
    <scope>NUCLEOTIDE SEQUENCE [LARGE SCALE GENOMIC DNA]</scope>
</reference>
<gene>
    <name evidence="2" type="ORF">DILT_LOCUS12087</name>
</gene>
<dbReference type="GO" id="GO:0005829">
    <property type="term" value="C:cytosol"/>
    <property type="evidence" value="ECO:0007669"/>
    <property type="project" value="TreeGrafter"/>
</dbReference>
<sequence>MDPCALYSPLDDLSSRVHEMMTAFEGKPHIANLGHGIYPDVEPEKVAAFVDLVHKFSTKPT</sequence>
<name>A0A3P7PE41_DIBLA</name>
<protein>
    <recommendedName>
        <fullName evidence="1">Uroporphyrinogen decarboxylase (URO-D) domain-containing protein</fullName>
    </recommendedName>
</protein>
<dbReference type="InterPro" id="IPR000257">
    <property type="entry name" value="Uroporphyrinogen_deCOase"/>
</dbReference>
<dbReference type="InterPro" id="IPR038071">
    <property type="entry name" value="UROD/MetE-like_sf"/>
</dbReference>
<proteinExistence type="predicted"/>
<organism evidence="2 3">
    <name type="scientific">Dibothriocephalus latus</name>
    <name type="common">Fish tapeworm</name>
    <name type="synonym">Diphyllobothrium latum</name>
    <dbReference type="NCBI Taxonomy" id="60516"/>
    <lineage>
        <taxon>Eukaryota</taxon>
        <taxon>Metazoa</taxon>
        <taxon>Spiralia</taxon>
        <taxon>Lophotrochozoa</taxon>
        <taxon>Platyhelminthes</taxon>
        <taxon>Cestoda</taxon>
        <taxon>Eucestoda</taxon>
        <taxon>Diphyllobothriidea</taxon>
        <taxon>Diphyllobothriidae</taxon>
        <taxon>Dibothriocephalus</taxon>
    </lineage>
</organism>
<dbReference type="PANTHER" id="PTHR21091">
    <property type="entry name" value="METHYLTETRAHYDROFOLATE:HOMOCYSTEINE METHYLTRANSFERASE RELATED"/>
    <property type="match status" value="1"/>
</dbReference>
<dbReference type="Gene3D" id="3.20.20.210">
    <property type="match status" value="1"/>
</dbReference>
<evidence type="ECO:0000313" key="2">
    <source>
        <dbReference type="EMBL" id="VDN16256.1"/>
    </source>
</evidence>
<feature type="domain" description="Uroporphyrinogen decarboxylase (URO-D)" evidence="1">
    <location>
        <begin position="1"/>
        <end position="56"/>
    </location>
</feature>
<dbReference type="GO" id="GO:0004853">
    <property type="term" value="F:uroporphyrinogen decarboxylase activity"/>
    <property type="evidence" value="ECO:0007669"/>
    <property type="project" value="InterPro"/>
</dbReference>
<keyword evidence="3" id="KW-1185">Reference proteome</keyword>
<evidence type="ECO:0000259" key="1">
    <source>
        <dbReference type="Pfam" id="PF01208"/>
    </source>
</evidence>
<accession>A0A3P7PE41</accession>
<dbReference type="Proteomes" id="UP000281553">
    <property type="component" value="Unassembled WGS sequence"/>
</dbReference>
<dbReference type="PANTHER" id="PTHR21091:SF169">
    <property type="entry name" value="UROPORPHYRINOGEN DECARBOXYLASE"/>
    <property type="match status" value="1"/>
</dbReference>
<dbReference type="EMBL" id="UYRU01065206">
    <property type="protein sequence ID" value="VDN16256.1"/>
    <property type="molecule type" value="Genomic_DNA"/>
</dbReference>
<dbReference type="SUPFAM" id="SSF51726">
    <property type="entry name" value="UROD/MetE-like"/>
    <property type="match status" value="1"/>
</dbReference>
<dbReference type="OrthoDB" id="339900at2759"/>
<dbReference type="AlphaFoldDB" id="A0A3P7PE41"/>
<dbReference type="Pfam" id="PF01208">
    <property type="entry name" value="URO-D"/>
    <property type="match status" value="1"/>
</dbReference>
<evidence type="ECO:0000313" key="3">
    <source>
        <dbReference type="Proteomes" id="UP000281553"/>
    </source>
</evidence>
<dbReference type="GO" id="GO:0006783">
    <property type="term" value="P:heme biosynthetic process"/>
    <property type="evidence" value="ECO:0007669"/>
    <property type="project" value="TreeGrafter"/>
</dbReference>